<keyword evidence="2" id="KW-1185">Reference proteome</keyword>
<dbReference type="RefSeq" id="WP_272778624.1">
    <property type="nucleotide sequence ID" value="NZ_JAQQLI010000032.1"/>
</dbReference>
<evidence type="ECO:0000313" key="2">
    <source>
        <dbReference type="Proteomes" id="UP001165652"/>
    </source>
</evidence>
<sequence>MRVVFAFVLGFAVAVGGAFLRDSTIAPSDRPFVNWEVVKESTDSTMVKVREQWDRLTGR</sequence>
<proteinExistence type="predicted"/>
<name>A0ABT5JDL5_RHOTP</name>
<dbReference type="Proteomes" id="UP001165652">
    <property type="component" value="Unassembled WGS sequence"/>
</dbReference>
<comment type="caution">
    <text evidence="1">The sequence shown here is derived from an EMBL/GenBank/DDBJ whole genome shotgun (WGS) entry which is preliminary data.</text>
</comment>
<reference evidence="1" key="1">
    <citation type="journal article" date="2023" name="Microbiol Resour">
        <title>Genome Sequences of Rhodoplanes serenus and Two Thermotolerant Strains, Rhodoplanes tepidamans and 'Rhodoplanes cryptolactis,' Further Refine the Genus.</title>
        <authorList>
            <person name="Rayyan A.A."/>
            <person name="Kyndt J.A."/>
        </authorList>
    </citation>
    <scope>NUCLEOTIDE SEQUENCE</scope>
    <source>
        <strain evidence="1">DSM 9987</strain>
    </source>
</reference>
<dbReference type="EMBL" id="JAQQLI010000032">
    <property type="protein sequence ID" value="MDC7787786.1"/>
    <property type="molecule type" value="Genomic_DNA"/>
</dbReference>
<gene>
    <name evidence="1" type="ORF">PQJ73_19010</name>
</gene>
<protein>
    <submittedName>
        <fullName evidence="1">Uncharacterized protein</fullName>
    </submittedName>
</protein>
<organism evidence="1 2">
    <name type="scientific">Rhodoplanes tepidamans</name>
    <name type="common">Rhodoplanes cryptolactis</name>
    <dbReference type="NCBI Taxonomy" id="200616"/>
    <lineage>
        <taxon>Bacteria</taxon>
        <taxon>Pseudomonadati</taxon>
        <taxon>Pseudomonadota</taxon>
        <taxon>Alphaproteobacteria</taxon>
        <taxon>Hyphomicrobiales</taxon>
        <taxon>Nitrobacteraceae</taxon>
        <taxon>Rhodoplanes</taxon>
    </lineage>
</organism>
<reference evidence="1" key="2">
    <citation type="submission" date="2023-02" db="EMBL/GenBank/DDBJ databases">
        <authorList>
            <person name="Rayyan A."/>
            <person name="Meyer T."/>
            <person name="Kyndt J.A."/>
        </authorList>
    </citation>
    <scope>NUCLEOTIDE SEQUENCE</scope>
    <source>
        <strain evidence="1">DSM 9987</strain>
    </source>
</reference>
<evidence type="ECO:0000313" key="1">
    <source>
        <dbReference type="EMBL" id="MDC7787786.1"/>
    </source>
</evidence>
<accession>A0ABT5JDL5</accession>